<gene>
    <name evidence="12" type="ORF">H9729_05375</name>
</gene>
<evidence type="ECO:0000256" key="3">
    <source>
        <dbReference type="ARBA" id="ARBA00006915"/>
    </source>
</evidence>
<comment type="catalytic activity">
    <reaction evidence="10">
        <text>thymidine + phosphate = 2-deoxy-alpha-D-ribose 1-phosphate + thymine</text>
        <dbReference type="Rhea" id="RHEA:16037"/>
        <dbReference type="ChEBI" id="CHEBI:17748"/>
        <dbReference type="ChEBI" id="CHEBI:17821"/>
        <dbReference type="ChEBI" id="CHEBI:43474"/>
        <dbReference type="ChEBI" id="CHEBI:57259"/>
        <dbReference type="EC" id="2.4.2.2"/>
    </reaction>
</comment>
<dbReference type="Gene3D" id="3.90.1170.30">
    <property type="entry name" value="Pyrimidine nucleoside phosphorylase-like, C-terminal domain"/>
    <property type="match status" value="1"/>
</dbReference>
<evidence type="ECO:0000313" key="13">
    <source>
        <dbReference type="Proteomes" id="UP000886750"/>
    </source>
</evidence>
<dbReference type="PIRSF" id="PIRSF000478">
    <property type="entry name" value="TP_PyNP"/>
    <property type="match status" value="1"/>
</dbReference>
<evidence type="ECO:0000256" key="6">
    <source>
        <dbReference type="ARBA" id="ARBA00014680"/>
    </source>
</evidence>
<dbReference type="Gene3D" id="1.20.970.10">
    <property type="entry name" value="Transferase, Pyrimidine Nucleoside Phosphorylase, Chain C"/>
    <property type="match status" value="1"/>
</dbReference>
<reference evidence="12" key="2">
    <citation type="submission" date="2021-04" db="EMBL/GenBank/DDBJ databases">
        <authorList>
            <person name="Gilroy R."/>
        </authorList>
    </citation>
    <scope>NUCLEOTIDE SEQUENCE</scope>
    <source>
        <strain evidence="12">1345</strain>
    </source>
</reference>
<dbReference type="SUPFAM" id="SSF52418">
    <property type="entry name" value="Nucleoside phosphorylase/phosphoribosyltransferase catalytic domain"/>
    <property type="match status" value="1"/>
</dbReference>
<dbReference type="EMBL" id="DXCQ01000049">
    <property type="protein sequence ID" value="HIY97101.1"/>
    <property type="molecule type" value="Genomic_DNA"/>
</dbReference>
<dbReference type="NCBIfam" id="TIGR02644">
    <property type="entry name" value="Y_phosphoryl"/>
    <property type="match status" value="1"/>
</dbReference>
<feature type="domain" description="Pyrimidine nucleoside phosphorylase C-terminal" evidence="11">
    <location>
        <begin position="375"/>
        <end position="446"/>
    </location>
</feature>
<dbReference type="GO" id="GO:0004645">
    <property type="term" value="F:1,4-alpha-oligoglucan phosphorylase activity"/>
    <property type="evidence" value="ECO:0007669"/>
    <property type="project" value="InterPro"/>
</dbReference>
<evidence type="ECO:0000256" key="5">
    <source>
        <dbReference type="ARBA" id="ARBA00011889"/>
    </source>
</evidence>
<dbReference type="SUPFAM" id="SSF47648">
    <property type="entry name" value="Nucleoside phosphorylase/phosphoribosyltransferase N-terminal domain"/>
    <property type="match status" value="1"/>
</dbReference>
<keyword evidence="8 12" id="KW-0808">Transferase</keyword>
<dbReference type="Gene3D" id="3.40.1030.10">
    <property type="entry name" value="Nucleoside phosphorylase/phosphoribosyltransferase catalytic domain"/>
    <property type="match status" value="1"/>
</dbReference>
<sequence length="466" mass="50468">MIQVPPYTFTHCTTEREKKRGVFCRRRGIFDEMTVYDIIDGKKRGQELREEQIRAFVRAVTDGSASDAQIAAFCMAVLLRGMTDRECFILTDAMAKSGQVTPRPQITGVCADKHSTGGVSDSTTLILVPVLCCLGVRCAKYSGRGLGHTGGTLDKLESFPRLSVELTPEAFERQVEKIGGAIAGQTKDTVPADKRMYAVRDVTATVDSIPLIASSVMSKKLASFADVILLDVKCGDGAFMRSPEEAEKLARLMVSIGSAAGRKTCAAVTRMDSPLGDNIGCNAEVREVIQVLRGKQNDLAELSLYHCGKLASLALGISEEEARRRAEDAVRSGAALKKLAQIVRAQGGDERAVYDETLLPLAAQKETVRAAQSGYLHVSALALGKACCALGGGRQRAEDAIDHTVGILLLRRAGEFVKEGEPLADIYYNRENAEALALVRGAFREEETFEPKPLVYRFIGEEDSNA</sequence>
<dbReference type="InterPro" id="IPR000312">
    <property type="entry name" value="Glycosyl_Trfase_fam3"/>
</dbReference>
<dbReference type="GO" id="GO:0016154">
    <property type="term" value="F:pyrimidine-nucleoside phosphorylase activity"/>
    <property type="evidence" value="ECO:0007669"/>
    <property type="project" value="UniProtKB-EC"/>
</dbReference>
<dbReference type="PROSITE" id="PS00647">
    <property type="entry name" value="THYMID_PHOSPHORYLASE"/>
    <property type="match status" value="1"/>
</dbReference>
<comment type="catalytic activity">
    <reaction evidence="1">
        <text>2'-deoxyuridine + phosphate = 2-deoxy-alpha-D-ribose 1-phosphate + uracil</text>
        <dbReference type="Rhea" id="RHEA:22824"/>
        <dbReference type="ChEBI" id="CHEBI:16450"/>
        <dbReference type="ChEBI" id="CHEBI:17568"/>
        <dbReference type="ChEBI" id="CHEBI:43474"/>
        <dbReference type="ChEBI" id="CHEBI:57259"/>
        <dbReference type="EC" id="2.4.2.2"/>
    </reaction>
</comment>
<comment type="similarity">
    <text evidence="3">Belongs to the thymidine/pyrimidine-nucleoside phosphorylase family.</text>
</comment>
<dbReference type="SMART" id="SM00941">
    <property type="entry name" value="PYNP_C"/>
    <property type="match status" value="1"/>
</dbReference>
<comment type="catalytic activity">
    <reaction evidence="9">
        <text>uridine + phosphate = alpha-D-ribose 1-phosphate + uracil</text>
        <dbReference type="Rhea" id="RHEA:24388"/>
        <dbReference type="ChEBI" id="CHEBI:16704"/>
        <dbReference type="ChEBI" id="CHEBI:17568"/>
        <dbReference type="ChEBI" id="CHEBI:43474"/>
        <dbReference type="ChEBI" id="CHEBI:57720"/>
        <dbReference type="EC" id="2.4.2.2"/>
    </reaction>
</comment>
<evidence type="ECO:0000256" key="7">
    <source>
        <dbReference type="ARBA" id="ARBA00022676"/>
    </source>
</evidence>
<dbReference type="NCBIfam" id="NF004490">
    <property type="entry name" value="PRK05820.1"/>
    <property type="match status" value="1"/>
</dbReference>
<evidence type="ECO:0000256" key="4">
    <source>
        <dbReference type="ARBA" id="ARBA00011738"/>
    </source>
</evidence>
<comment type="caution">
    <text evidence="12">The sequence shown here is derived from an EMBL/GenBank/DDBJ whole genome shotgun (WGS) entry which is preliminary data.</text>
</comment>
<dbReference type="InterPro" id="IPR036320">
    <property type="entry name" value="Glycosyl_Trfase_fam3_N_dom_sf"/>
</dbReference>
<evidence type="ECO:0000313" key="12">
    <source>
        <dbReference type="EMBL" id="HIY97101.1"/>
    </source>
</evidence>
<dbReference type="GO" id="GO:0005829">
    <property type="term" value="C:cytosol"/>
    <property type="evidence" value="ECO:0007669"/>
    <property type="project" value="TreeGrafter"/>
</dbReference>
<protein>
    <recommendedName>
        <fullName evidence="6">Pyrimidine-nucleoside phosphorylase</fullName>
        <ecNumber evidence="5">2.4.2.2</ecNumber>
    </recommendedName>
</protein>
<evidence type="ECO:0000256" key="9">
    <source>
        <dbReference type="ARBA" id="ARBA00048453"/>
    </source>
</evidence>
<comment type="subunit">
    <text evidence="4">Homodimer.</text>
</comment>
<dbReference type="GO" id="GO:0006213">
    <property type="term" value="P:pyrimidine nucleoside metabolic process"/>
    <property type="evidence" value="ECO:0007669"/>
    <property type="project" value="InterPro"/>
</dbReference>
<proteinExistence type="inferred from homology"/>
<dbReference type="SUPFAM" id="SSF54680">
    <property type="entry name" value="Pyrimidine nucleoside phosphorylase C-terminal domain"/>
    <property type="match status" value="1"/>
</dbReference>
<dbReference type="FunFam" id="3.40.1030.10:FF:000003">
    <property type="entry name" value="Pyrimidine-nucleoside phosphorylase"/>
    <property type="match status" value="1"/>
</dbReference>
<dbReference type="Proteomes" id="UP000886750">
    <property type="component" value="Unassembled WGS sequence"/>
</dbReference>
<evidence type="ECO:0000256" key="1">
    <source>
        <dbReference type="ARBA" id="ARBA00001066"/>
    </source>
</evidence>
<dbReference type="EC" id="2.4.2.2" evidence="5"/>
<evidence type="ECO:0000256" key="8">
    <source>
        <dbReference type="ARBA" id="ARBA00022679"/>
    </source>
</evidence>
<comment type="function">
    <text evidence="2">Catalyzes phosphorolysis of the pyrimidine nucleosides uridine, thymidine and 2'-deoxyuridine with the formation of the corresponding pyrimidine base and ribose-1-phosphate.</text>
</comment>
<dbReference type="InterPro" id="IPR000053">
    <property type="entry name" value="Thymidine/pyrmidine_PPase"/>
</dbReference>
<evidence type="ECO:0000256" key="10">
    <source>
        <dbReference type="ARBA" id="ARBA00048525"/>
    </source>
</evidence>
<evidence type="ECO:0000256" key="2">
    <source>
        <dbReference type="ARBA" id="ARBA00003877"/>
    </source>
</evidence>
<evidence type="ECO:0000259" key="11">
    <source>
        <dbReference type="SMART" id="SM00941"/>
    </source>
</evidence>
<dbReference type="InterPro" id="IPR036566">
    <property type="entry name" value="PYNP-like_C_sf"/>
</dbReference>
<dbReference type="PANTHER" id="PTHR10515">
    <property type="entry name" value="THYMIDINE PHOSPHORYLASE"/>
    <property type="match status" value="1"/>
</dbReference>
<dbReference type="Pfam" id="PF02885">
    <property type="entry name" value="Glycos_trans_3N"/>
    <property type="match status" value="1"/>
</dbReference>
<dbReference type="GO" id="GO:0006206">
    <property type="term" value="P:pyrimidine nucleobase metabolic process"/>
    <property type="evidence" value="ECO:0007669"/>
    <property type="project" value="InterPro"/>
</dbReference>
<dbReference type="InterPro" id="IPR017459">
    <property type="entry name" value="Glycosyl_Trfase_fam3_N_dom"/>
</dbReference>
<reference evidence="12" key="1">
    <citation type="journal article" date="2021" name="PeerJ">
        <title>Extensive microbial diversity within the chicken gut microbiome revealed by metagenomics and culture.</title>
        <authorList>
            <person name="Gilroy R."/>
            <person name="Ravi A."/>
            <person name="Getino M."/>
            <person name="Pursley I."/>
            <person name="Horton D.L."/>
            <person name="Alikhan N.F."/>
            <person name="Baker D."/>
            <person name="Gharbi K."/>
            <person name="Hall N."/>
            <person name="Watson M."/>
            <person name="Adriaenssens E.M."/>
            <person name="Foster-Nyarko E."/>
            <person name="Jarju S."/>
            <person name="Secka A."/>
            <person name="Antonio M."/>
            <person name="Oren A."/>
            <person name="Chaudhuri R.R."/>
            <person name="La Ragione R."/>
            <person name="Hildebrand F."/>
            <person name="Pallen M.J."/>
        </authorList>
    </citation>
    <scope>NUCLEOTIDE SEQUENCE</scope>
    <source>
        <strain evidence="12">1345</strain>
    </source>
</reference>
<organism evidence="12 13">
    <name type="scientific">Candidatus Borkfalkia excrementigallinarum</name>
    <dbReference type="NCBI Taxonomy" id="2838506"/>
    <lineage>
        <taxon>Bacteria</taxon>
        <taxon>Bacillati</taxon>
        <taxon>Bacillota</taxon>
        <taxon>Clostridia</taxon>
        <taxon>Christensenellales</taxon>
        <taxon>Christensenellaceae</taxon>
        <taxon>Candidatus Borkfalkia</taxon>
    </lineage>
</organism>
<dbReference type="Pfam" id="PF00591">
    <property type="entry name" value="Glycos_transf_3"/>
    <property type="match status" value="1"/>
</dbReference>
<keyword evidence="7 12" id="KW-0328">Glycosyltransferase</keyword>
<dbReference type="PANTHER" id="PTHR10515:SF0">
    <property type="entry name" value="THYMIDINE PHOSPHORYLASE"/>
    <property type="match status" value="1"/>
</dbReference>
<dbReference type="InterPro" id="IPR017872">
    <property type="entry name" value="Pyrmidine_PPase_CS"/>
</dbReference>
<dbReference type="Pfam" id="PF07831">
    <property type="entry name" value="PYNP_C"/>
    <property type="match status" value="1"/>
</dbReference>
<dbReference type="InterPro" id="IPR035902">
    <property type="entry name" value="Nuc_phospho_transferase"/>
</dbReference>
<dbReference type="InterPro" id="IPR018090">
    <property type="entry name" value="Pyrmidine_PPas_bac/euk"/>
</dbReference>
<dbReference type="AlphaFoldDB" id="A0A9D1ZV83"/>
<name>A0A9D1ZV83_9FIRM</name>
<dbReference type="InterPro" id="IPR013102">
    <property type="entry name" value="PYNP_C"/>
</dbReference>
<accession>A0A9D1ZV83</accession>